<evidence type="ECO:0000259" key="2">
    <source>
        <dbReference type="Pfam" id="PF07859"/>
    </source>
</evidence>
<gene>
    <name evidence="3" type="ORF">B0I35DRAFT_352109</name>
</gene>
<dbReference type="Pfam" id="PF07859">
    <property type="entry name" value="Abhydrolase_3"/>
    <property type="match status" value="1"/>
</dbReference>
<accession>A0A8K0SSF2</accession>
<evidence type="ECO:0000256" key="1">
    <source>
        <dbReference type="ARBA" id="ARBA00022801"/>
    </source>
</evidence>
<evidence type="ECO:0000313" key="4">
    <source>
        <dbReference type="Proteomes" id="UP000813444"/>
    </source>
</evidence>
<comment type="caution">
    <text evidence="3">The sequence shown here is derived from an EMBL/GenBank/DDBJ whole genome shotgun (WGS) entry which is preliminary data.</text>
</comment>
<dbReference type="InterPro" id="IPR013094">
    <property type="entry name" value="AB_hydrolase_3"/>
</dbReference>
<dbReference type="AlphaFoldDB" id="A0A8K0SSF2"/>
<dbReference type="Gene3D" id="3.40.50.1820">
    <property type="entry name" value="alpha/beta hydrolase"/>
    <property type="match status" value="1"/>
</dbReference>
<dbReference type="PANTHER" id="PTHR48081:SF8">
    <property type="entry name" value="ALPHA_BETA HYDROLASE FOLD-3 DOMAIN-CONTAINING PROTEIN-RELATED"/>
    <property type="match status" value="1"/>
</dbReference>
<dbReference type="GO" id="GO:0016787">
    <property type="term" value="F:hydrolase activity"/>
    <property type="evidence" value="ECO:0007669"/>
    <property type="project" value="UniProtKB-KW"/>
</dbReference>
<organism evidence="3 4">
    <name type="scientific">Stachybotrys elegans</name>
    <dbReference type="NCBI Taxonomy" id="80388"/>
    <lineage>
        <taxon>Eukaryota</taxon>
        <taxon>Fungi</taxon>
        <taxon>Dikarya</taxon>
        <taxon>Ascomycota</taxon>
        <taxon>Pezizomycotina</taxon>
        <taxon>Sordariomycetes</taxon>
        <taxon>Hypocreomycetidae</taxon>
        <taxon>Hypocreales</taxon>
        <taxon>Stachybotryaceae</taxon>
        <taxon>Stachybotrys</taxon>
    </lineage>
</organism>
<feature type="domain" description="Alpha/beta hydrolase fold-3" evidence="2">
    <location>
        <begin position="41"/>
        <end position="248"/>
    </location>
</feature>
<protein>
    <submittedName>
        <fullName evidence="3">Alpha/beta hydrolase fold-domain-containing protein</fullName>
    </submittedName>
</protein>
<dbReference type="PANTHER" id="PTHR48081">
    <property type="entry name" value="AB HYDROLASE SUPERFAMILY PROTEIN C4A8.06C"/>
    <property type="match status" value="1"/>
</dbReference>
<proteinExistence type="predicted"/>
<name>A0A8K0SSF2_9HYPO</name>
<evidence type="ECO:0000313" key="3">
    <source>
        <dbReference type="EMBL" id="KAH7319779.1"/>
    </source>
</evidence>
<keyword evidence="4" id="KW-1185">Reference proteome</keyword>
<dbReference type="SUPFAM" id="SSF53474">
    <property type="entry name" value="alpha/beta-Hydrolases"/>
    <property type="match status" value="1"/>
</dbReference>
<dbReference type="Proteomes" id="UP000813444">
    <property type="component" value="Unassembled WGS sequence"/>
</dbReference>
<keyword evidence="1 3" id="KW-0378">Hydrolase</keyword>
<reference evidence="3" key="1">
    <citation type="journal article" date="2021" name="Nat. Commun.">
        <title>Genetic determinants of endophytism in the Arabidopsis root mycobiome.</title>
        <authorList>
            <person name="Mesny F."/>
            <person name="Miyauchi S."/>
            <person name="Thiergart T."/>
            <person name="Pickel B."/>
            <person name="Atanasova L."/>
            <person name="Karlsson M."/>
            <person name="Huettel B."/>
            <person name="Barry K.W."/>
            <person name="Haridas S."/>
            <person name="Chen C."/>
            <person name="Bauer D."/>
            <person name="Andreopoulos W."/>
            <person name="Pangilinan J."/>
            <person name="LaButti K."/>
            <person name="Riley R."/>
            <person name="Lipzen A."/>
            <person name="Clum A."/>
            <person name="Drula E."/>
            <person name="Henrissat B."/>
            <person name="Kohler A."/>
            <person name="Grigoriev I.V."/>
            <person name="Martin F.M."/>
            <person name="Hacquard S."/>
        </authorList>
    </citation>
    <scope>NUCLEOTIDE SEQUENCE</scope>
    <source>
        <strain evidence="3">MPI-CAGE-CH-0235</strain>
    </source>
</reference>
<dbReference type="InterPro" id="IPR050300">
    <property type="entry name" value="GDXG_lipolytic_enzyme"/>
</dbReference>
<dbReference type="EMBL" id="JAGPNK010000006">
    <property type="protein sequence ID" value="KAH7319779.1"/>
    <property type="molecule type" value="Genomic_DNA"/>
</dbReference>
<dbReference type="InterPro" id="IPR029058">
    <property type="entry name" value="AB_hydrolase_fold"/>
</dbReference>
<sequence>MRESTHHAPSSSISGHEIEVRRFLPQAIAEEPSGAPASRAVVFLFGGGFVGGSIESSRGFIASLAQRSATQVFAVQWRLAPENPYPAGVEDAYDAIRWLQQSAGEFNVDAARIVVAGVSAGGAVAAGTVLLARDRGLSPPIAGALLRYPTLDDQASPQANPYWALYVSWSVHQNQMVWKAYMGERNDDNTPCYAAPARAKDLKGLPPTHIGVGEFDILLGECEAYANRMREAGVDVEFVTYPESPHGFDGVPDSAHGEAMRDGEAAFVKRF</sequence>
<dbReference type="OrthoDB" id="408631at2759"/>